<evidence type="ECO:0000313" key="2">
    <source>
        <dbReference type="Proteomes" id="UP000076205"/>
    </source>
</evidence>
<sequence length="70" mass="7825">MPHSAFLINRAFVERGCVIVSLFVRIDDDTLSVGMGEALKIVHGVTDDNFQRLADHIRLNDIVGGFQRLD</sequence>
<proteinExistence type="predicted"/>
<dbReference type="AlphaFoldDB" id="A0A822WKW4"/>
<gene>
    <name evidence="1" type="ORF">SAMEA2273352_01799</name>
</gene>
<name>A0A822WKW4_9ENTR</name>
<accession>A0A822WKW4</accession>
<organism evidence="1 2">
    <name type="scientific">Enterobacter hormaechei</name>
    <dbReference type="NCBI Taxonomy" id="158836"/>
    <lineage>
        <taxon>Bacteria</taxon>
        <taxon>Pseudomonadati</taxon>
        <taxon>Pseudomonadota</taxon>
        <taxon>Gammaproteobacteria</taxon>
        <taxon>Enterobacterales</taxon>
        <taxon>Enterobacteriaceae</taxon>
        <taxon>Enterobacter</taxon>
        <taxon>Enterobacter cloacae complex</taxon>
    </lineage>
</organism>
<dbReference type="EMBL" id="FJYW01000003">
    <property type="protein sequence ID" value="CZX13272.1"/>
    <property type="molecule type" value="Genomic_DNA"/>
</dbReference>
<evidence type="ECO:0000313" key="1">
    <source>
        <dbReference type="EMBL" id="CZX13272.1"/>
    </source>
</evidence>
<protein>
    <submittedName>
        <fullName evidence="1">Uncharacterized protein</fullName>
    </submittedName>
</protein>
<dbReference type="Proteomes" id="UP000076205">
    <property type="component" value="Unassembled WGS sequence"/>
</dbReference>
<reference evidence="1 2" key="1">
    <citation type="submission" date="2016-03" db="EMBL/GenBank/DDBJ databases">
        <authorList>
            <consortium name="Pathogen Informatics"/>
        </authorList>
    </citation>
    <scope>NUCLEOTIDE SEQUENCE [LARGE SCALE GENOMIC DNA]</scope>
    <source>
        <strain evidence="2">e1424</strain>
    </source>
</reference>
<comment type="caution">
    <text evidence="1">The sequence shown here is derived from an EMBL/GenBank/DDBJ whole genome shotgun (WGS) entry which is preliminary data.</text>
</comment>